<dbReference type="Proteomes" id="UP000324832">
    <property type="component" value="Unassembled WGS sequence"/>
</dbReference>
<evidence type="ECO:0000313" key="2">
    <source>
        <dbReference type="EMBL" id="VVC98189.1"/>
    </source>
</evidence>
<sequence>MLENQRKRCSRYGASHWRWLRRQDKSQQPSGDRLRACSQQARPTLQVSVDENGKIQYLNATIIEDDGCSHNENILSYTKDGFKNCYNYDNFSLNTGAVVTDLPSNTFARAPGATYNGTYRFYITNRPYKGPTSKYDK</sequence>
<evidence type="ECO:0000259" key="1">
    <source>
        <dbReference type="Pfam" id="PF02738"/>
    </source>
</evidence>
<accession>A0A5E4QMT5</accession>
<organism evidence="2 3">
    <name type="scientific">Leptidea sinapis</name>
    <dbReference type="NCBI Taxonomy" id="189913"/>
    <lineage>
        <taxon>Eukaryota</taxon>
        <taxon>Metazoa</taxon>
        <taxon>Ecdysozoa</taxon>
        <taxon>Arthropoda</taxon>
        <taxon>Hexapoda</taxon>
        <taxon>Insecta</taxon>
        <taxon>Pterygota</taxon>
        <taxon>Neoptera</taxon>
        <taxon>Endopterygota</taxon>
        <taxon>Lepidoptera</taxon>
        <taxon>Glossata</taxon>
        <taxon>Ditrysia</taxon>
        <taxon>Papilionoidea</taxon>
        <taxon>Pieridae</taxon>
        <taxon>Dismorphiinae</taxon>
        <taxon>Leptidea</taxon>
    </lineage>
</organism>
<dbReference type="InterPro" id="IPR037165">
    <property type="entry name" value="AldOxase/xan_DH_Mopterin-bd_sf"/>
</dbReference>
<dbReference type="InterPro" id="IPR008274">
    <property type="entry name" value="AldOxase/xan_DH_MoCoBD1"/>
</dbReference>
<dbReference type="Pfam" id="PF02738">
    <property type="entry name" value="MoCoBD_1"/>
    <property type="match status" value="1"/>
</dbReference>
<dbReference type="SUPFAM" id="SSF56003">
    <property type="entry name" value="Molybdenum cofactor-binding domain"/>
    <property type="match status" value="1"/>
</dbReference>
<dbReference type="AlphaFoldDB" id="A0A5E4QMT5"/>
<dbReference type="Gene3D" id="3.30.365.10">
    <property type="entry name" value="Aldehyde oxidase/xanthine dehydrogenase, molybdopterin binding domain"/>
    <property type="match status" value="1"/>
</dbReference>
<reference evidence="2 3" key="1">
    <citation type="submission" date="2017-07" db="EMBL/GenBank/DDBJ databases">
        <authorList>
            <person name="Talla V."/>
            <person name="Backstrom N."/>
        </authorList>
    </citation>
    <scope>NUCLEOTIDE SEQUENCE [LARGE SCALE GENOMIC DNA]</scope>
</reference>
<gene>
    <name evidence="2" type="ORF">LSINAPIS_LOCUS9312</name>
</gene>
<protein>
    <recommendedName>
        <fullName evidence="1">Aldehyde oxidase/xanthine dehydrogenase first molybdopterin binding domain-containing protein</fullName>
    </recommendedName>
</protein>
<feature type="domain" description="Aldehyde oxidase/xanthine dehydrogenase first molybdopterin binding" evidence="1">
    <location>
        <begin position="42"/>
        <end position="114"/>
    </location>
</feature>
<evidence type="ECO:0000313" key="3">
    <source>
        <dbReference type="Proteomes" id="UP000324832"/>
    </source>
</evidence>
<proteinExistence type="predicted"/>
<dbReference type="EMBL" id="FZQP02003434">
    <property type="protein sequence ID" value="VVC98189.1"/>
    <property type="molecule type" value="Genomic_DNA"/>
</dbReference>
<dbReference type="GO" id="GO:0016491">
    <property type="term" value="F:oxidoreductase activity"/>
    <property type="evidence" value="ECO:0007669"/>
    <property type="project" value="InterPro"/>
</dbReference>
<keyword evidence="3" id="KW-1185">Reference proteome</keyword>
<name>A0A5E4QMT5_9NEOP</name>